<dbReference type="PROSITE" id="PS00094">
    <property type="entry name" value="C5_MTASE_1"/>
    <property type="match status" value="1"/>
</dbReference>
<keyword evidence="8" id="KW-0614">Plasmid</keyword>
<dbReference type="REBASE" id="101540">
    <property type="entry name" value="M.JspD5ORF43080P"/>
</dbReference>
<sequence length="372" mass="41599">MKKASDEMDKKLTPENDWGMIQKPKNGLRMMDLFCGAGIGATGFIRAGYDIVYAVDNQPYAVEAYNLNIGNHAVVGDIRRVKGQDLPGADIVTGGFPCKSYSTIGKGKGESDEKNGDLAGHFVRLIGEIRPKTFLFENVGGLLSKNHRDVFERILNDLESFGYRISWKYIDCSDYGVPQRRKRIFAVGTRNDLNFSFRFPEPSGLKTTIRQAIGDLGEPGEDPILNHIGYGIRKDESPFVDKIPPGGNWRNLPLEDQKTFLGGAFFAGGGRTGFLRKVSFDQPAWTLTSMMKGKNNAQILDLSDKYDGERTGNRRFTVRECLRLQTVPDHFYFPESISLVRQYERTSGIPSLIAYQLGISLSEQLSSNTLKR</sequence>
<dbReference type="HOGENOM" id="CLU_006958_2_1_9"/>
<evidence type="ECO:0000313" key="9">
    <source>
        <dbReference type="Proteomes" id="UP000031449"/>
    </source>
</evidence>
<dbReference type="InterPro" id="IPR050390">
    <property type="entry name" value="C5-Methyltransferase"/>
</dbReference>
<dbReference type="BioCyc" id="JESP1508404:G14D9-13631-MONOMER"/>
<proteinExistence type="inferred from homology"/>
<keyword evidence="2 5" id="KW-0808">Transferase</keyword>
<organism evidence="8 9">
    <name type="scientific">Jeotgalibacillus malaysiensis</name>
    <dbReference type="NCBI Taxonomy" id="1508404"/>
    <lineage>
        <taxon>Bacteria</taxon>
        <taxon>Bacillati</taxon>
        <taxon>Bacillota</taxon>
        <taxon>Bacilli</taxon>
        <taxon>Bacillales</taxon>
        <taxon>Caryophanaceae</taxon>
        <taxon>Jeotgalibacillus</taxon>
    </lineage>
</organism>
<evidence type="ECO:0000256" key="3">
    <source>
        <dbReference type="ARBA" id="ARBA00022691"/>
    </source>
</evidence>
<protein>
    <recommendedName>
        <fullName evidence="7">Cytosine-specific methyltransferase</fullName>
        <ecNumber evidence="7">2.1.1.37</ecNumber>
    </recommendedName>
</protein>
<dbReference type="PANTHER" id="PTHR10629:SF52">
    <property type="entry name" value="DNA (CYTOSINE-5)-METHYLTRANSFERASE 1"/>
    <property type="match status" value="1"/>
</dbReference>
<comment type="similarity">
    <text evidence="5 6">Belongs to the class I-like SAM-binding methyltransferase superfamily. C5-methyltransferase family.</text>
</comment>
<comment type="catalytic activity">
    <reaction evidence="7">
        <text>a 2'-deoxycytidine in DNA + S-adenosyl-L-methionine = a 5-methyl-2'-deoxycytidine in DNA + S-adenosyl-L-homocysteine + H(+)</text>
        <dbReference type="Rhea" id="RHEA:13681"/>
        <dbReference type="Rhea" id="RHEA-COMP:11369"/>
        <dbReference type="Rhea" id="RHEA-COMP:11370"/>
        <dbReference type="ChEBI" id="CHEBI:15378"/>
        <dbReference type="ChEBI" id="CHEBI:57856"/>
        <dbReference type="ChEBI" id="CHEBI:59789"/>
        <dbReference type="ChEBI" id="CHEBI:85452"/>
        <dbReference type="ChEBI" id="CHEBI:85454"/>
        <dbReference type="EC" id="2.1.1.37"/>
    </reaction>
</comment>
<dbReference type="PANTHER" id="PTHR10629">
    <property type="entry name" value="CYTOSINE-SPECIFIC METHYLTRANSFERASE"/>
    <property type="match status" value="1"/>
</dbReference>
<geneLocation type="plasmid" evidence="9"/>
<evidence type="ECO:0000256" key="4">
    <source>
        <dbReference type="ARBA" id="ARBA00022747"/>
    </source>
</evidence>
<dbReference type="GO" id="GO:0044027">
    <property type="term" value="P:negative regulation of gene expression via chromosomal CpG island methylation"/>
    <property type="evidence" value="ECO:0007669"/>
    <property type="project" value="TreeGrafter"/>
</dbReference>
<dbReference type="GO" id="GO:0003886">
    <property type="term" value="F:DNA (cytosine-5-)-methyltransferase activity"/>
    <property type="evidence" value="ECO:0007669"/>
    <property type="project" value="UniProtKB-EC"/>
</dbReference>
<keyword evidence="4" id="KW-0680">Restriction system</keyword>
<dbReference type="PROSITE" id="PS51679">
    <property type="entry name" value="SAM_MT_C5"/>
    <property type="match status" value="1"/>
</dbReference>
<dbReference type="EC" id="2.1.1.37" evidence="7"/>
<dbReference type="GO" id="GO:0009307">
    <property type="term" value="P:DNA restriction-modification system"/>
    <property type="evidence" value="ECO:0007669"/>
    <property type="project" value="UniProtKB-KW"/>
</dbReference>
<evidence type="ECO:0000313" key="8">
    <source>
        <dbReference type="EMBL" id="AJD93625.1"/>
    </source>
</evidence>
<evidence type="ECO:0000256" key="6">
    <source>
        <dbReference type="RuleBase" id="RU000416"/>
    </source>
</evidence>
<evidence type="ECO:0000256" key="5">
    <source>
        <dbReference type="PROSITE-ProRule" id="PRU01016"/>
    </source>
</evidence>
<dbReference type="KEGG" id="jeo:JMA_43080"/>
<dbReference type="Proteomes" id="UP000031449">
    <property type="component" value="Plasmid unnamed"/>
</dbReference>
<dbReference type="PRINTS" id="PR00105">
    <property type="entry name" value="C5METTRFRASE"/>
</dbReference>
<keyword evidence="9" id="KW-1185">Reference proteome</keyword>
<accession>A0A0B5ATT2</accession>
<keyword evidence="3 5" id="KW-0949">S-adenosyl-L-methionine</keyword>
<dbReference type="EMBL" id="CP009417">
    <property type="protein sequence ID" value="AJD93625.1"/>
    <property type="molecule type" value="Genomic_DNA"/>
</dbReference>
<dbReference type="AlphaFoldDB" id="A0A0B5ATT2"/>
<dbReference type="SUPFAM" id="SSF53335">
    <property type="entry name" value="S-adenosyl-L-methionine-dependent methyltransferases"/>
    <property type="match status" value="1"/>
</dbReference>
<dbReference type="Gene3D" id="3.90.120.10">
    <property type="entry name" value="DNA Methylase, subunit A, domain 2"/>
    <property type="match status" value="1"/>
</dbReference>
<evidence type="ECO:0000256" key="2">
    <source>
        <dbReference type="ARBA" id="ARBA00022679"/>
    </source>
</evidence>
<evidence type="ECO:0000256" key="7">
    <source>
        <dbReference type="RuleBase" id="RU000417"/>
    </source>
</evidence>
<name>A0A0B5ATT2_9BACL</name>
<dbReference type="NCBIfam" id="TIGR00675">
    <property type="entry name" value="dcm"/>
    <property type="match status" value="1"/>
</dbReference>
<dbReference type="InterPro" id="IPR029063">
    <property type="entry name" value="SAM-dependent_MTases_sf"/>
</dbReference>
<dbReference type="Pfam" id="PF00145">
    <property type="entry name" value="DNA_methylase"/>
    <property type="match status" value="1"/>
</dbReference>
<gene>
    <name evidence="8" type="ORF">JMA_43080</name>
</gene>
<reference evidence="8 9" key="1">
    <citation type="submission" date="2014-08" db="EMBL/GenBank/DDBJ databases">
        <title>Complete genome of a marine bacteria Jeotgalibacillus malaysiensis.</title>
        <authorList>
            <person name="Yaakop A.S."/>
            <person name="Chan K.-G."/>
            <person name="Goh K.M."/>
        </authorList>
    </citation>
    <scope>NUCLEOTIDE SEQUENCE [LARGE SCALE GENOMIC DNA]</scope>
    <source>
        <strain evidence="8 9">D5</strain>
        <plasmid evidence="9">Plasmid</plasmid>
    </source>
</reference>
<evidence type="ECO:0000256" key="1">
    <source>
        <dbReference type="ARBA" id="ARBA00022603"/>
    </source>
</evidence>
<feature type="active site" evidence="5">
    <location>
        <position position="98"/>
    </location>
</feature>
<dbReference type="GO" id="GO:0032259">
    <property type="term" value="P:methylation"/>
    <property type="evidence" value="ECO:0007669"/>
    <property type="project" value="UniProtKB-KW"/>
</dbReference>
<keyword evidence="1 5" id="KW-0489">Methyltransferase</keyword>
<dbReference type="Gene3D" id="3.40.50.150">
    <property type="entry name" value="Vaccinia Virus protein VP39"/>
    <property type="match status" value="1"/>
</dbReference>
<dbReference type="InterPro" id="IPR001525">
    <property type="entry name" value="C5_MeTfrase"/>
</dbReference>
<dbReference type="InterPro" id="IPR018117">
    <property type="entry name" value="C5_DNA_meth_AS"/>
</dbReference>
<dbReference type="GO" id="GO:0003677">
    <property type="term" value="F:DNA binding"/>
    <property type="evidence" value="ECO:0007669"/>
    <property type="project" value="TreeGrafter"/>
</dbReference>